<evidence type="ECO:0000313" key="2">
    <source>
        <dbReference type="EMBL" id="KIL63717.1"/>
    </source>
</evidence>
<gene>
    <name evidence="2" type="ORF">M378DRAFT_655859</name>
</gene>
<dbReference type="STRING" id="946122.A0A0C2WPY2"/>
<accession>A0A0C2WPY2</accession>
<dbReference type="OrthoDB" id="3067618at2759"/>
<dbReference type="PROSITE" id="PS50011">
    <property type="entry name" value="PROTEIN_KINASE_DOM"/>
    <property type="match status" value="1"/>
</dbReference>
<dbReference type="SMART" id="SM00220">
    <property type="entry name" value="S_TKc"/>
    <property type="match status" value="1"/>
</dbReference>
<sequence>MFNIAHEETACIIKAKEQEFNTALKAKEHIFEVKEQGFNAVLEAKERIIEANEHIIEAKEERFNIVLEGKERRFNIVLANKESMITMLQNQVAKSKGLPIGLGWRYLKGSHAHTQEWQRLTLLNRVRKGAPIPAQTPKNTLQDVLLKNSHTWSRESDLYEDIANVMKSLYHDKLKTSSTGNRLSVQAPFNNAHISADIDVTSQSDKALLNTMLYFVDLKGFSSSNFKADDHGCQILDQFDALYDAQQNRFDFVAVLSNGKSSWVFEACYDESDITIIQRPANDLADAIMHADALSRKQYNQNCIPALDEECFASKAVIALREKHTLLSVERLQGKIKEGAEWQNPFGSRTGSKVFVLKATSPRGSSLANEIRILEKIRSKLFENQNFLHVPQLVWKADNQLGIMPCGRPVDLDNGEPAYISRRIVKGLMDGLQFLHAMNIIHRDIRPSNLVLFGADDKCHVVIIDYENAVDNNQKTSYEGGMICLPRHLLQHHLERGGHVPRFGAPIESSDSYTPRKQDDLHAAILVVLQILFFRWFRQFPVWLVEKDPKRTQDVCDLWDNIERSAIWKPFLQAVQAMDDDVYEKLKKMGDVFCALPPVTI</sequence>
<proteinExistence type="predicted"/>
<dbReference type="GO" id="GO:0005524">
    <property type="term" value="F:ATP binding"/>
    <property type="evidence" value="ECO:0007669"/>
    <property type="project" value="InterPro"/>
</dbReference>
<keyword evidence="3" id="KW-1185">Reference proteome</keyword>
<dbReference type="Proteomes" id="UP000054549">
    <property type="component" value="Unassembled WGS sequence"/>
</dbReference>
<dbReference type="InterPro" id="IPR011009">
    <property type="entry name" value="Kinase-like_dom_sf"/>
</dbReference>
<dbReference type="HOGENOM" id="CLU_454109_0_0_1"/>
<dbReference type="AlphaFoldDB" id="A0A0C2WPY2"/>
<dbReference type="InterPro" id="IPR008266">
    <property type="entry name" value="Tyr_kinase_AS"/>
</dbReference>
<protein>
    <recommendedName>
        <fullName evidence="1">Protein kinase domain-containing protein</fullName>
    </recommendedName>
</protein>
<reference evidence="2 3" key="1">
    <citation type="submission" date="2014-04" db="EMBL/GenBank/DDBJ databases">
        <title>Evolutionary Origins and Diversification of the Mycorrhizal Mutualists.</title>
        <authorList>
            <consortium name="DOE Joint Genome Institute"/>
            <consortium name="Mycorrhizal Genomics Consortium"/>
            <person name="Kohler A."/>
            <person name="Kuo A."/>
            <person name="Nagy L.G."/>
            <person name="Floudas D."/>
            <person name="Copeland A."/>
            <person name="Barry K.W."/>
            <person name="Cichocki N."/>
            <person name="Veneault-Fourrey C."/>
            <person name="LaButti K."/>
            <person name="Lindquist E.A."/>
            <person name="Lipzen A."/>
            <person name="Lundell T."/>
            <person name="Morin E."/>
            <person name="Murat C."/>
            <person name="Riley R."/>
            <person name="Ohm R."/>
            <person name="Sun H."/>
            <person name="Tunlid A."/>
            <person name="Henrissat B."/>
            <person name="Grigoriev I.V."/>
            <person name="Hibbett D.S."/>
            <person name="Martin F."/>
        </authorList>
    </citation>
    <scope>NUCLEOTIDE SEQUENCE [LARGE SCALE GENOMIC DNA]</scope>
    <source>
        <strain evidence="2 3">Koide BX008</strain>
    </source>
</reference>
<evidence type="ECO:0000259" key="1">
    <source>
        <dbReference type="PROSITE" id="PS50011"/>
    </source>
</evidence>
<dbReference type="PROSITE" id="PS00109">
    <property type="entry name" value="PROTEIN_KINASE_TYR"/>
    <property type="match status" value="1"/>
</dbReference>
<name>A0A0C2WPY2_AMAMK</name>
<feature type="domain" description="Protein kinase" evidence="1">
    <location>
        <begin position="250"/>
        <end position="601"/>
    </location>
</feature>
<evidence type="ECO:0000313" key="3">
    <source>
        <dbReference type="Proteomes" id="UP000054549"/>
    </source>
</evidence>
<dbReference type="InterPro" id="IPR000719">
    <property type="entry name" value="Prot_kinase_dom"/>
</dbReference>
<dbReference type="GO" id="GO:0004672">
    <property type="term" value="F:protein kinase activity"/>
    <property type="evidence" value="ECO:0007669"/>
    <property type="project" value="InterPro"/>
</dbReference>
<dbReference type="EMBL" id="KN818256">
    <property type="protein sequence ID" value="KIL63717.1"/>
    <property type="molecule type" value="Genomic_DNA"/>
</dbReference>
<dbReference type="InParanoid" id="A0A0C2WPY2"/>
<dbReference type="SUPFAM" id="SSF56112">
    <property type="entry name" value="Protein kinase-like (PK-like)"/>
    <property type="match status" value="1"/>
</dbReference>
<organism evidence="2 3">
    <name type="scientific">Amanita muscaria (strain Koide BX008)</name>
    <dbReference type="NCBI Taxonomy" id="946122"/>
    <lineage>
        <taxon>Eukaryota</taxon>
        <taxon>Fungi</taxon>
        <taxon>Dikarya</taxon>
        <taxon>Basidiomycota</taxon>
        <taxon>Agaricomycotina</taxon>
        <taxon>Agaricomycetes</taxon>
        <taxon>Agaricomycetidae</taxon>
        <taxon>Agaricales</taxon>
        <taxon>Pluteineae</taxon>
        <taxon>Amanitaceae</taxon>
        <taxon>Amanita</taxon>
    </lineage>
</organism>
<dbReference type="Gene3D" id="1.10.510.10">
    <property type="entry name" value="Transferase(Phosphotransferase) domain 1"/>
    <property type="match status" value="1"/>
</dbReference>